<dbReference type="RefSeq" id="WP_144087641.1">
    <property type="nucleotide sequence ID" value="NZ_VMHE01000002.1"/>
</dbReference>
<feature type="region of interest" description="Disordered" evidence="1">
    <location>
        <begin position="128"/>
        <end position="168"/>
    </location>
</feature>
<dbReference type="Pfam" id="PF02620">
    <property type="entry name" value="YceD"/>
    <property type="match status" value="1"/>
</dbReference>
<proteinExistence type="predicted"/>
<name>A0A556PRN7_9BACI</name>
<feature type="compositionally biased region" description="Basic and acidic residues" evidence="1">
    <location>
        <begin position="140"/>
        <end position="167"/>
    </location>
</feature>
<evidence type="ECO:0000313" key="2">
    <source>
        <dbReference type="EMBL" id="TSJ67052.1"/>
    </source>
</evidence>
<accession>A0A556PRN7</accession>
<gene>
    <name evidence="2" type="ORF">FPQ13_02005</name>
</gene>
<dbReference type="Proteomes" id="UP000316425">
    <property type="component" value="Unassembled WGS sequence"/>
</dbReference>
<protein>
    <submittedName>
        <fullName evidence="2">DUF177 domain-containing protein</fullName>
    </submittedName>
</protein>
<reference evidence="2 3" key="1">
    <citation type="submission" date="2019-07" db="EMBL/GenBank/DDBJ databases">
        <title>Allobacillus sp. nov. SKP isolated from shrimp paste of Euphausiacea.</title>
        <authorList>
            <person name="Kanchanasin P."/>
            <person name="Tanasupawat S."/>
            <person name="Shi W."/>
            <person name="Wu L."/>
            <person name="Ma J."/>
        </authorList>
    </citation>
    <scope>NUCLEOTIDE SEQUENCE [LARGE SCALE GENOMIC DNA]</scope>
    <source>
        <strain evidence="2 3">SKP4-8</strain>
    </source>
</reference>
<dbReference type="InterPro" id="IPR003772">
    <property type="entry name" value="YceD"/>
</dbReference>
<keyword evidence="3" id="KW-1185">Reference proteome</keyword>
<dbReference type="OrthoDB" id="9790372at2"/>
<sequence length="184" mass="21232">MIIPLQKIKAHEPYTFQGSLDVSDLEEMNNDIRRISDVEVDGEATLVGKVYQFDLNLKGTMILPCARTLVDVKYPFSVDATENFTKVDYVASEEEEIFLIEQEVLDLAPYIKENILLEVPVRVYSDEEQLSEAEDEGEGWEMRTEDTHIEQQEITHEEDNGEDKPVDPRLASLQKFFDKDQNNE</sequence>
<evidence type="ECO:0000313" key="3">
    <source>
        <dbReference type="Proteomes" id="UP000316425"/>
    </source>
</evidence>
<organism evidence="2 3">
    <name type="scientific">Allobacillus salarius</name>
    <dbReference type="NCBI Taxonomy" id="1955272"/>
    <lineage>
        <taxon>Bacteria</taxon>
        <taxon>Bacillati</taxon>
        <taxon>Bacillota</taxon>
        <taxon>Bacilli</taxon>
        <taxon>Bacillales</taxon>
        <taxon>Bacillaceae</taxon>
        <taxon>Allobacillus</taxon>
    </lineage>
</organism>
<feature type="compositionally biased region" description="Acidic residues" evidence="1">
    <location>
        <begin position="128"/>
        <end position="139"/>
    </location>
</feature>
<comment type="caution">
    <text evidence="2">The sequence shown here is derived from an EMBL/GenBank/DDBJ whole genome shotgun (WGS) entry which is preliminary data.</text>
</comment>
<evidence type="ECO:0000256" key="1">
    <source>
        <dbReference type="SAM" id="MobiDB-lite"/>
    </source>
</evidence>
<dbReference type="AlphaFoldDB" id="A0A556PRN7"/>
<dbReference type="EMBL" id="VMHE01000002">
    <property type="protein sequence ID" value="TSJ67052.1"/>
    <property type="molecule type" value="Genomic_DNA"/>
</dbReference>